<organism evidence="1 2">
    <name type="scientific">Romboutsia hominis</name>
    <dbReference type="NCBI Taxonomy" id="1507512"/>
    <lineage>
        <taxon>Bacteria</taxon>
        <taxon>Bacillati</taxon>
        <taxon>Bacillota</taxon>
        <taxon>Clostridia</taxon>
        <taxon>Peptostreptococcales</taxon>
        <taxon>Peptostreptococcaceae</taxon>
        <taxon>Romboutsia</taxon>
    </lineage>
</organism>
<accession>A0A2P2BQE0</accession>
<evidence type="ECO:0000313" key="2">
    <source>
        <dbReference type="Proteomes" id="UP000245695"/>
    </source>
</evidence>
<reference evidence="1 2" key="1">
    <citation type="submission" date="2014-09" db="EMBL/GenBank/DDBJ databases">
        <authorList>
            <person name="Hornung B.V."/>
        </authorList>
    </citation>
    <scope>NUCLEOTIDE SEQUENCE [LARGE SCALE GENOMIC DNA]</scope>
    <source>
        <strain evidence="1 2">FRIFI</strain>
    </source>
</reference>
<dbReference type="EMBL" id="LN650648">
    <property type="protein sequence ID" value="CEI72556.1"/>
    <property type="molecule type" value="Genomic_DNA"/>
</dbReference>
<protein>
    <submittedName>
        <fullName evidence="1">Uncharacterized protein</fullName>
    </submittedName>
</protein>
<gene>
    <name evidence="1" type="ORF">FRIFI_1016</name>
</gene>
<dbReference type="KEGG" id="rhom:FRIFI_1016"/>
<name>A0A2P2BQE0_9FIRM</name>
<keyword evidence="2" id="KW-1185">Reference proteome</keyword>
<dbReference type="AlphaFoldDB" id="A0A2P2BQE0"/>
<dbReference type="Proteomes" id="UP000245695">
    <property type="component" value="Chromosome 1"/>
</dbReference>
<sequence>MPMIELIDSIITSKIGGFSSLFYKYFINNKNDKI</sequence>
<proteinExistence type="predicted"/>
<evidence type="ECO:0000313" key="1">
    <source>
        <dbReference type="EMBL" id="CEI72556.1"/>
    </source>
</evidence>